<dbReference type="GO" id="GO:0050086">
    <property type="term" value="F:mannitol 2-dehydrogenase activity"/>
    <property type="evidence" value="ECO:0007669"/>
    <property type="project" value="UniProtKB-EC"/>
</dbReference>
<dbReference type="InterPro" id="IPR023027">
    <property type="entry name" value="Mannitol_DH_CS"/>
</dbReference>
<dbReference type="InterPro" id="IPR036291">
    <property type="entry name" value="NAD(P)-bd_dom_sf"/>
</dbReference>
<evidence type="ECO:0000259" key="4">
    <source>
        <dbReference type="Pfam" id="PF08125"/>
    </source>
</evidence>
<accession>A0A6N3C8Y0</accession>
<dbReference type="Gene3D" id="3.40.50.720">
    <property type="entry name" value="NAD(P)-binding Rossmann-like Domain"/>
    <property type="match status" value="1"/>
</dbReference>
<dbReference type="SUPFAM" id="SSF51735">
    <property type="entry name" value="NAD(P)-binding Rossmann-fold domains"/>
    <property type="match status" value="1"/>
</dbReference>
<dbReference type="PROSITE" id="PS00974">
    <property type="entry name" value="MANNITOL_DHGENASE"/>
    <property type="match status" value="1"/>
</dbReference>
<organism evidence="5">
    <name type="scientific">Phytobacter massiliensis</name>
    <dbReference type="NCBI Taxonomy" id="1485952"/>
    <lineage>
        <taxon>Bacteria</taxon>
        <taxon>Pseudomonadati</taxon>
        <taxon>Pseudomonadota</taxon>
        <taxon>Gammaproteobacteria</taxon>
        <taxon>Enterobacterales</taxon>
        <taxon>Enterobacteriaceae</taxon>
        <taxon>Phytobacter</taxon>
    </lineage>
</organism>
<dbReference type="PANTHER" id="PTHR43362">
    <property type="entry name" value="MANNITOL DEHYDROGENASE DSF1-RELATED"/>
    <property type="match status" value="1"/>
</dbReference>
<dbReference type="InterPro" id="IPR013328">
    <property type="entry name" value="6PGD_dom2"/>
</dbReference>
<dbReference type="AlphaFoldDB" id="A0A6N3C8Y0"/>
<dbReference type="InterPro" id="IPR013131">
    <property type="entry name" value="Mannitol_DH_N"/>
</dbReference>
<dbReference type="GO" id="GO:0019594">
    <property type="term" value="P:mannitol metabolic process"/>
    <property type="evidence" value="ECO:0007669"/>
    <property type="project" value="InterPro"/>
</dbReference>
<dbReference type="InterPro" id="IPR050988">
    <property type="entry name" value="Mannitol_DH/Oxidoreductase"/>
</dbReference>
<evidence type="ECO:0000256" key="1">
    <source>
        <dbReference type="ARBA" id="ARBA00023002"/>
    </source>
</evidence>
<reference evidence="5" key="1">
    <citation type="submission" date="2019-11" db="EMBL/GenBank/DDBJ databases">
        <authorList>
            <person name="Feng L."/>
        </authorList>
    </citation>
    <scope>NUCLEOTIDE SEQUENCE</scope>
    <source>
        <strain evidence="5">EMassiliensisLFYP7</strain>
    </source>
</reference>
<dbReference type="EC" id="1.1.1.67" evidence="5"/>
<proteinExistence type="predicted"/>
<dbReference type="Pfam" id="PF08125">
    <property type="entry name" value="Mannitol_dh_C"/>
    <property type="match status" value="1"/>
</dbReference>
<protein>
    <submittedName>
        <fullName evidence="5">Mannitol 2-dehydrogenase</fullName>
        <ecNumber evidence="5">1.1.1.67</ecNumber>
    </submittedName>
</protein>
<dbReference type="Pfam" id="PF01232">
    <property type="entry name" value="Mannitol_dh"/>
    <property type="match status" value="1"/>
</dbReference>
<feature type="domain" description="Mannitol dehydrogenase C-terminal" evidence="4">
    <location>
        <begin position="284"/>
        <end position="474"/>
    </location>
</feature>
<dbReference type="RefSeq" id="WP_156565632.1">
    <property type="nucleotide sequence ID" value="NZ_CACRTZ010000006.1"/>
</dbReference>
<dbReference type="EMBL" id="CACRTZ010000006">
    <property type="protein sequence ID" value="VYU13300.1"/>
    <property type="molecule type" value="Genomic_DNA"/>
</dbReference>
<gene>
    <name evidence="5" type="primary">mtlK</name>
    <name evidence="5" type="ORF">EMLFYP7_01484</name>
</gene>
<keyword evidence="2" id="KW-0520">NAD</keyword>
<dbReference type="InterPro" id="IPR013118">
    <property type="entry name" value="Mannitol_DH_C"/>
</dbReference>
<feature type="domain" description="Mannitol dehydrogenase N-terminal" evidence="3">
    <location>
        <begin position="27"/>
        <end position="276"/>
    </location>
</feature>
<dbReference type="InterPro" id="IPR000669">
    <property type="entry name" value="Mannitol_DH"/>
</dbReference>
<dbReference type="InterPro" id="IPR008927">
    <property type="entry name" value="6-PGluconate_DH-like_C_sf"/>
</dbReference>
<dbReference type="SUPFAM" id="SSF48179">
    <property type="entry name" value="6-phosphogluconate dehydrogenase C-terminal domain-like"/>
    <property type="match status" value="1"/>
</dbReference>
<evidence type="ECO:0000256" key="2">
    <source>
        <dbReference type="ARBA" id="ARBA00023027"/>
    </source>
</evidence>
<name>A0A6N3C8Y0_9ENTR</name>
<evidence type="ECO:0000259" key="3">
    <source>
        <dbReference type="Pfam" id="PF01232"/>
    </source>
</evidence>
<evidence type="ECO:0000313" key="5">
    <source>
        <dbReference type="EMBL" id="VYU13300.1"/>
    </source>
</evidence>
<dbReference type="PANTHER" id="PTHR43362:SF1">
    <property type="entry name" value="MANNITOL DEHYDROGENASE 2-RELATED"/>
    <property type="match status" value="1"/>
</dbReference>
<dbReference type="PRINTS" id="PR00084">
    <property type="entry name" value="MTLDHDRGNASE"/>
</dbReference>
<keyword evidence="1 5" id="KW-0560">Oxidoreductase</keyword>
<dbReference type="Gene3D" id="1.10.1040.10">
    <property type="entry name" value="N-(1-d-carboxylethyl)-l-norvaline Dehydrogenase, domain 2"/>
    <property type="match status" value="1"/>
</dbReference>
<sequence length="488" mass="54315">MNTTYPASAMAKFTQKTAYPRKELETRIVHIGFGAFHRGHQAVYNDLTNQLTGDYWGIFEINLFGGNALTDALAQQEHLFSVIEKSAQNTTSRLVRTLTGAIHTPKDGIQAAIEKLVEPQVKIISLTITEKGYCSDPRSRKLDLANPLIAHDLKNPRAPQSAIGLIVEGLRLRREKGLNPLSVLSCDNIPENGALTKTAILDFAAQLDGDLAQWIEQNITFPNTMVDRIVPAMTPEQFTAIEKEIGYADPCGVVCEAFRQWIIEDNFAAGRPEWDKAEAMFVADVLPYEEMKLRMLNGSHSFLAYNGGLAGYEFIYQCMEDAVFRKAARHLMLQEQAKSLSPHLAVDVNQYAALLIERFSNPNIKHKTGQIAMDGSQKLPQRAIDPYLTLQQRGIKGRALATLIAGWLHYVIQEITQGRDVADPLNNEFKAVIKADAPRWQQALSLLNIQSIFGNLAADNSDFIHDVQDAFTSIETHGITSTVEKLIK</sequence>